<dbReference type="Gene3D" id="3.60.10.10">
    <property type="entry name" value="Endonuclease/exonuclease/phosphatase"/>
    <property type="match status" value="1"/>
</dbReference>
<keyword evidence="3" id="KW-0255">Endonuclease</keyword>
<proteinExistence type="predicted"/>
<feature type="region of interest" description="Disordered" evidence="1">
    <location>
        <begin position="56"/>
        <end position="88"/>
    </location>
</feature>
<keyword evidence="3" id="KW-0540">Nuclease</keyword>
<gene>
    <name evidence="3" type="ORF">QE152_g13355</name>
</gene>
<dbReference type="Pfam" id="PF14529">
    <property type="entry name" value="Exo_endo_phos_2"/>
    <property type="match status" value="1"/>
</dbReference>
<dbReference type="Proteomes" id="UP001458880">
    <property type="component" value="Unassembled WGS sequence"/>
</dbReference>
<evidence type="ECO:0000259" key="2">
    <source>
        <dbReference type="Pfam" id="PF14529"/>
    </source>
</evidence>
<evidence type="ECO:0000313" key="4">
    <source>
        <dbReference type="Proteomes" id="UP001458880"/>
    </source>
</evidence>
<accession>A0AAW1LDJ1</accession>
<dbReference type="SUPFAM" id="SSF56219">
    <property type="entry name" value="DNase I-like"/>
    <property type="match status" value="1"/>
</dbReference>
<reference evidence="3 4" key="1">
    <citation type="journal article" date="2024" name="BMC Genomics">
        <title>De novo assembly and annotation of Popillia japonica's genome with initial clues to its potential as an invasive pest.</title>
        <authorList>
            <person name="Cucini C."/>
            <person name="Boschi S."/>
            <person name="Funari R."/>
            <person name="Cardaioli E."/>
            <person name="Iannotti N."/>
            <person name="Marturano G."/>
            <person name="Paoli F."/>
            <person name="Bruttini M."/>
            <person name="Carapelli A."/>
            <person name="Frati F."/>
            <person name="Nardi F."/>
        </authorList>
    </citation>
    <scope>NUCLEOTIDE SEQUENCE [LARGE SCALE GENOMIC DNA]</scope>
    <source>
        <strain evidence="3">DMR45628</strain>
    </source>
</reference>
<feature type="domain" description="Endonuclease/exonuclease/phosphatase" evidence="2">
    <location>
        <begin position="11"/>
        <end position="65"/>
    </location>
</feature>
<evidence type="ECO:0000313" key="3">
    <source>
        <dbReference type="EMBL" id="KAK9731771.1"/>
    </source>
</evidence>
<name>A0AAW1LDJ1_POPJA</name>
<comment type="caution">
    <text evidence="3">The sequence shown here is derived from an EMBL/GenBank/DDBJ whole genome shotgun (WGS) entry which is preliminary data.</text>
</comment>
<protein>
    <submittedName>
        <fullName evidence="3">Endonuclease-reverse transcriptase</fullName>
    </submittedName>
</protein>
<dbReference type="AlphaFoldDB" id="A0AAW1LDJ1"/>
<dbReference type="EMBL" id="JASPKY010000127">
    <property type="protein sequence ID" value="KAK9731771.1"/>
    <property type="molecule type" value="Genomic_DNA"/>
</dbReference>
<organism evidence="3 4">
    <name type="scientific">Popillia japonica</name>
    <name type="common">Japanese beetle</name>
    <dbReference type="NCBI Taxonomy" id="7064"/>
    <lineage>
        <taxon>Eukaryota</taxon>
        <taxon>Metazoa</taxon>
        <taxon>Ecdysozoa</taxon>
        <taxon>Arthropoda</taxon>
        <taxon>Hexapoda</taxon>
        <taxon>Insecta</taxon>
        <taxon>Pterygota</taxon>
        <taxon>Neoptera</taxon>
        <taxon>Endopterygota</taxon>
        <taxon>Coleoptera</taxon>
        <taxon>Polyphaga</taxon>
        <taxon>Scarabaeiformia</taxon>
        <taxon>Scarabaeidae</taxon>
        <taxon>Rutelinae</taxon>
        <taxon>Popillia</taxon>
    </lineage>
</organism>
<sequence length="108" mass="11536">MTDDIKATGLDAVIAGDFNSKSPMWGSPVTDIRGERGEYLMEWAAELGLNAINVGDTPTFERGASKASTRNARDESKREPRRRGNDTAISLCECVPADGIHVGGRGVA</sequence>
<dbReference type="InterPro" id="IPR005135">
    <property type="entry name" value="Endo/exonuclease/phosphatase"/>
</dbReference>
<dbReference type="GO" id="GO:0004519">
    <property type="term" value="F:endonuclease activity"/>
    <property type="evidence" value="ECO:0007669"/>
    <property type="project" value="UniProtKB-KW"/>
</dbReference>
<dbReference type="InterPro" id="IPR036691">
    <property type="entry name" value="Endo/exonu/phosph_ase_sf"/>
</dbReference>
<feature type="compositionally biased region" description="Basic and acidic residues" evidence="1">
    <location>
        <begin position="71"/>
        <end position="85"/>
    </location>
</feature>
<keyword evidence="4" id="KW-1185">Reference proteome</keyword>
<evidence type="ECO:0000256" key="1">
    <source>
        <dbReference type="SAM" id="MobiDB-lite"/>
    </source>
</evidence>
<keyword evidence="3" id="KW-0378">Hydrolase</keyword>